<feature type="compositionally biased region" description="Basic residues" evidence="7">
    <location>
        <begin position="1071"/>
        <end position="1082"/>
    </location>
</feature>
<dbReference type="Pfam" id="PF13181">
    <property type="entry name" value="TPR_8"/>
    <property type="match status" value="1"/>
</dbReference>
<dbReference type="SUPFAM" id="SSF81901">
    <property type="entry name" value="HCP-like"/>
    <property type="match status" value="1"/>
</dbReference>
<dbReference type="EMBL" id="KI690998">
    <property type="protein sequence ID" value="ETM54481.1"/>
    <property type="molecule type" value="Genomic_DNA"/>
</dbReference>
<dbReference type="InterPro" id="IPR052758">
    <property type="entry name" value="SRC_co-chaperone"/>
</dbReference>
<evidence type="ECO:0000256" key="5">
    <source>
        <dbReference type="PROSITE-ProRule" id="PRU00339"/>
    </source>
</evidence>
<feature type="repeat" description="TPR" evidence="5">
    <location>
        <begin position="869"/>
        <end position="902"/>
    </location>
</feature>
<dbReference type="Pfam" id="PF01753">
    <property type="entry name" value="zf-MYND"/>
    <property type="match status" value="1"/>
</dbReference>
<dbReference type="SUPFAM" id="SSF144232">
    <property type="entry name" value="HIT/MYND zinc finger-like"/>
    <property type="match status" value="1"/>
</dbReference>
<feature type="region of interest" description="Disordered" evidence="7">
    <location>
        <begin position="176"/>
        <end position="204"/>
    </location>
</feature>
<evidence type="ECO:0000256" key="2">
    <source>
        <dbReference type="ARBA" id="ARBA00022771"/>
    </source>
</evidence>
<dbReference type="PANTHER" id="PTHR44200">
    <property type="entry name" value="DNAJ HOMOLOG SUBFAMILY C MEMBER 7"/>
    <property type="match status" value="1"/>
</dbReference>
<sequence>PDLTLSIGIPHPMAEMDASIETLANSAIAAGCLQAVMSMVHPELVKFVAFQKERVARSDAERPTRNSGRVTNTLDVSNLSPEQQADLSFQLKYLRQHWHSHLRYYGLDPELPGVVQRALMYRNKVSHQSHMTLDQYEAAIATFQRLADIIECNSTIRQQIKELVAKLLSFSPLGKKQEAQNEGTQVENQDKRQEQDSKSGESEVLMPPVASLDQILQHEYLYDGDENEEPLWMELKLIGNDYFKEGDYTEAIEAYSQGLVVAPNQAVLYGNRARCYLRLKKFSRAREDAENALEADNYKNIKYYRLLSETLMGMKDFDEAKEICDQGLELEPGDVVLKSRKRTAEAMIKEEKAAYEKEKKRIEMEERAKVEAANAAAAAKAMEDAITGKNKAKKKKNTVKNTAPEMELVPMINYQEVPAKWVEVHTRGSRRLEMYQQGMESLVVAAKALLQVTDSIGMPGRSKLPLEQLVKEGMTNLRKAGEAGVAEAWFRLGVLYSSSVRKGMPLTADPHRMLECFHKAASLRPFIKPPGNRVFPHQGVAEAENELGVCYRDGIPASVVAADPTKSFHFFLRSAEHDFPLGQYNVALAYSAGRGTAANAFAARMWTSRAAQHGLPEAQQYLAQLFEKGYGGRRDETQARQWSLTASQNRLTDLLMKHDFADVGATAFGGGEIADKFASNPKASQRGKEVFQQFYDAYLDETSIGESAFDAVDSDGGEIKITKVSSYTPKATSSSDHMGWSGIYRPPSAVIDSEIQARAKNGGITACKYLESGRLVGNASKLLASGDIKSALRDLKKADLLWERPKAMFTTTAGPADLLPKVLKEAAVSLQINPRDIDAAYVIGRWGMMSDQDVILHWKRCVKLHPNEASFHFYLGAAYLTLKRYNDAMDAMEAALAIEKKPDWLYWFAAPMIGLGMIDPALAVYKEYVDNNPPDERFIPDAYYSIGALYFKKYNNAMATVYHELGQMAESVAIRFPAFYPRVLHDTAKETLRSGMKKNGYIESSVIASIMAQNMIECGFCTTKIKPTQLLGHKLSKCPRRTVSCQDCNEEMVFDSLQPHRQSRHASSTRNGKKKKSKKKKKSTAEKNTETAVSTSTPSLKTSADLLELTALKFHFAGAIVDITKAKNHTVLSLRTVINQRWTLRVEHTTSPLSAVFDAAKAIDGAEADNSVLVFWRRPPSLEMIDRRALAVPMEGDVYGQDVVIYVLKCSSQALAFELCQLRHNKYMENGMLCAACGDPPYFGEGLSACGACKAVKYCSSDCQRVHWKRVHRHMCKQTSLLRFCTMMTEDVTPDERAGKTSTGRLMQAKKDNPPPNISHEEVVYVDDTVQILEGIFETAKAKTIGPELAEYYMLPPRDPSRPNIIEGSVRIFSRSKEFYVEFSIGYLTSTPNVLQQEELHYFFQIPPHNPLKLKSDGSQVFLRDSKVYMDDDSARGFRLVMEMSLDTYSLPAIAELLDYLLSNTNLCAGS</sequence>
<feature type="non-terminal residue" evidence="9">
    <location>
        <position position="1"/>
    </location>
</feature>
<proteinExistence type="predicted"/>
<feature type="compositionally biased region" description="Polar residues" evidence="7">
    <location>
        <begin position="65"/>
        <end position="77"/>
    </location>
</feature>
<dbReference type="Proteomes" id="UP000054532">
    <property type="component" value="Unassembled WGS sequence"/>
</dbReference>
<dbReference type="SUPFAM" id="SSF48452">
    <property type="entry name" value="TPR-like"/>
    <property type="match status" value="1"/>
</dbReference>
<reference evidence="9" key="1">
    <citation type="submission" date="2013-11" db="EMBL/GenBank/DDBJ databases">
        <title>The Genome Sequence of Phytophthora parasitica IAC_01/95.</title>
        <authorList>
            <consortium name="The Broad Institute Genomics Platform"/>
            <person name="Russ C."/>
            <person name="Tyler B."/>
            <person name="Panabieres F."/>
            <person name="Shan W."/>
            <person name="Tripathy S."/>
            <person name="Grunwald N."/>
            <person name="Machado M."/>
            <person name="Johnson C.S."/>
            <person name="Arredondo F."/>
            <person name="Hong C."/>
            <person name="Coffey M."/>
            <person name="Young S.K."/>
            <person name="Zeng Q."/>
            <person name="Gargeya S."/>
            <person name="Fitzgerald M."/>
            <person name="Abouelleil A."/>
            <person name="Alvarado L."/>
            <person name="Chapman S.B."/>
            <person name="Gainer-Dewar J."/>
            <person name="Goldberg J."/>
            <person name="Griggs A."/>
            <person name="Gujja S."/>
            <person name="Hansen M."/>
            <person name="Howarth C."/>
            <person name="Imamovic A."/>
            <person name="Ireland A."/>
            <person name="Larimer J."/>
            <person name="McCowan C."/>
            <person name="Murphy C."/>
            <person name="Pearson M."/>
            <person name="Poon T.W."/>
            <person name="Priest M."/>
            <person name="Roberts A."/>
            <person name="Saif S."/>
            <person name="Shea T."/>
            <person name="Sykes S."/>
            <person name="Wortman J."/>
            <person name="Nusbaum C."/>
            <person name="Birren B."/>
        </authorList>
    </citation>
    <scope>NUCLEOTIDE SEQUENCE [LARGE SCALE GENOMIC DNA]</scope>
    <source>
        <strain evidence="9">IAC_01/95</strain>
    </source>
</reference>
<dbReference type="InterPro" id="IPR006597">
    <property type="entry name" value="Sel1-like"/>
</dbReference>
<dbReference type="VEuPathDB" id="FungiDB:PPTG_07125"/>
<evidence type="ECO:0000256" key="7">
    <source>
        <dbReference type="SAM" id="MobiDB-lite"/>
    </source>
</evidence>
<organism evidence="9">
    <name type="scientific">Phytophthora nicotianae</name>
    <name type="common">Potato buckeye rot agent</name>
    <name type="synonym">Phytophthora parasitica</name>
    <dbReference type="NCBI Taxonomy" id="4792"/>
    <lineage>
        <taxon>Eukaryota</taxon>
        <taxon>Sar</taxon>
        <taxon>Stramenopiles</taxon>
        <taxon>Oomycota</taxon>
        <taxon>Peronosporomycetes</taxon>
        <taxon>Peronosporales</taxon>
        <taxon>Peronosporaceae</taxon>
        <taxon>Phytophthora</taxon>
    </lineage>
</organism>
<dbReference type="PROSITE" id="PS01360">
    <property type="entry name" value="ZF_MYND_1"/>
    <property type="match status" value="1"/>
</dbReference>
<feature type="domain" description="MYND-type" evidence="8">
    <location>
        <begin position="1234"/>
        <end position="1276"/>
    </location>
</feature>
<feature type="region of interest" description="Disordered" evidence="7">
    <location>
        <begin position="58"/>
        <end position="77"/>
    </location>
</feature>
<keyword evidence="2 4" id="KW-0863">Zinc-finger</keyword>
<evidence type="ECO:0000313" key="9">
    <source>
        <dbReference type="EMBL" id="ETM54481.1"/>
    </source>
</evidence>
<dbReference type="InterPro" id="IPR013083">
    <property type="entry name" value="Znf_RING/FYVE/PHD"/>
</dbReference>
<dbReference type="InterPro" id="IPR019734">
    <property type="entry name" value="TPR_rpt"/>
</dbReference>
<dbReference type="InterPro" id="IPR011990">
    <property type="entry name" value="TPR-like_helical_dom_sf"/>
</dbReference>
<feature type="region of interest" description="Disordered" evidence="7">
    <location>
        <begin position="1056"/>
        <end position="1097"/>
    </location>
</feature>
<feature type="compositionally biased region" description="Basic and acidic residues" evidence="7">
    <location>
        <begin position="1309"/>
        <end position="1318"/>
    </location>
</feature>
<feature type="region of interest" description="Disordered" evidence="7">
    <location>
        <begin position="1295"/>
        <end position="1318"/>
    </location>
</feature>
<dbReference type="GO" id="GO:0008270">
    <property type="term" value="F:zinc ion binding"/>
    <property type="evidence" value="ECO:0007669"/>
    <property type="project" value="UniProtKB-KW"/>
</dbReference>
<feature type="compositionally biased region" description="Basic and acidic residues" evidence="7">
    <location>
        <begin position="188"/>
        <end position="201"/>
    </location>
</feature>
<dbReference type="Gene3D" id="3.30.40.10">
    <property type="entry name" value="Zinc/RING finger domain, C3HC4 (zinc finger)"/>
    <property type="match status" value="1"/>
</dbReference>
<keyword evidence="3" id="KW-0862">Zinc</keyword>
<dbReference type="SMART" id="SM00671">
    <property type="entry name" value="SEL1"/>
    <property type="match status" value="5"/>
</dbReference>
<dbReference type="PROSITE" id="PS50865">
    <property type="entry name" value="ZF_MYND_2"/>
    <property type="match status" value="1"/>
</dbReference>
<accession>W2P0Y9</accession>
<dbReference type="Gene3D" id="6.10.140.2220">
    <property type="match status" value="1"/>
</dbReference>
<dbReference type="InterPro" id="IPR002893">
    <property type="entry name" value="Znf_MYND"/>
</dbReference>
<dbReference type="Pfam" id="PF08238">
    <property type="entry name" value="Sel1"/>
    <property type="match status" value="3"/>
</dbReference>
<dbReference type="SMART" id="SM00028">
    <property type="entry name" value="TPR"/>
    <property type="match status" value="6"/>
</dbReference>
<keyword evidence="1" id="KW-0479">Metal-binding</keyword>
<evidence type="ECO:0000256" key="3">
    <source>
        <dbReference type="ARBA" id="ARBA00022833"/>
    </source>
</evidence>
<feature type="repeat" description="TPR" evidence="5">
    <location>
        <begin position="232"/>
        <end position="265"/>
    </location>
</feature>
<name>W2P0Y9_PHYNI</name>
<dbReference type="Gene3D" id="1.25.40.10">
    <property type="entry name" value="Tetratricopeptide repeat domain"/>
    <property type="match status" value="3"/>
</dbReference>
<feature type="coiled-coil region" evidence="6">
    <location>
        <begin position="341"/>
        <end position="375"/>
    </location>
</feature>
<dbReference type="Pfam" id="PF13432">
    <property type="entry name" value="TPR_16"/>
    <property type="match status" value="2"/>
</dbReference>
<evidence type="ECO:0000256" key="6">
    <source>
        <dbReference type="SAM" id="Coils"/>
    </source>
</evidence>
<protein>
    <recommendedName>
        <fullName evidence="8">MYND-type domain-containing protein</fullName>
    </recommendedName>
</protein>
<keyword evidence="5" id="KW-0802">TPR repeat</keyword>
<evidence type="ECO:0000256" key="1">
    <source>
        <dbReference type="ARBA" id="ARBA00022723"/>
    </source>
</evidence>
<dbReference type="PANTHER" id="PTHR44200:SF1">
    <property type="entry name" value="DNAJ HOMOLOG SUBFAMILY C MEMBER 7"/>
    <property type="match status" value="1"/>
</dbReference>
<dbReference type="PROSITE" id="PS50005">
    <property type="entry name" value="TPR"/>
    <property type="match status" value="2"/>
</dbReference>
<evidence type="ECO:0000259" key="8">
    <source>
        <dbReference type="PROSITE" id="PS50865"/>
    </source>
</evidence>
<gene>
    <name evidence="9" type="ORF">L914_02188</name>
</gene>
<keyword evidence="6" id="KW-0175">Coiled coil</keyword>
<evidence type="ECO:0000256" key="4">
    <source>
        <dbReference type="PROSITE-ProRule" id="PRU00134"/>
    </source>
</evidence>